<evidence type="ECO:0000313" key="2">
    <source>
        <dbReference type="EMBL" id="ANE47693.1"/>
    </source>
</evidence>
<keyword evidence="1" id="KW-1133">Transmembrane helix</keyword>
<feature type="transmembrane region" description="Helical" evidence="1">
    <location>
        <begin position="181"/>
        <end position="200"/>
    </location>
</feature>
<dbReference type="PANTHER" id="PTHR36832">
    <property type="entry name" value="SLR1174 PROTEIN-RELATED"/>
    <property type="match status" value="1"/>
</dbReference>
<sequence length="268" mass="30213">MSRAYFSVFKLSLLNGMQYRVAALAGVSTQFFWGFMIIMIFEAFYNSSVQGQPIELSQMITYVWLQQAFLSFIMLWFRDQELFGLITTGNIAYELCRPAEIYGLWYAKLLAQRLASAILRSLPILIVASVLPDPYRLNWPADIPTVLLFIISLSLGLLLVVSISMLIYISVFITLSPTGSLLLFGVLGEFLAGMIIPVPLMPGWLQDIVKIFPFHYTADFPFRVYTGHIPQDEAVKGLGFQFVWLIGLVITGKFTMSRSLRHVVVQGG</sequence>
<feature type="transmembrane region" description="Helical" evidence="1">
    <location>
        <begin position="143"/>
        <end position="169"/>
    </location>
</feature>
<evidence type="ECO:0000313" key="3">
    <source>
        <dbReference type="Proteomes" id="UP000076927"/>
    </source>
</evidence>
<dbReference type="KEGG" id="pswu:SY83_16980"/>
<name>A0A172TLN9_9BACL</name>
<dbReference type="PATRIC" id="fig|1178515.4.peg.3416"/>
<organism evidence="2 3">
    <name type="scientific">Paenibacillus swuensis</name>
    <dbReference type="NCBI Taxonomy" id="1178515"/>
    <lineage>
        <taxon>Bacteria</taxon>
        <taxon>Bacillati</taxon>
        <taxon>Bacillota</taxon>
        <taxon>Bacilli</taxon>
        <taxon>Bacillales</taxon>
        <taxon>Paenibacillaceae</taxon>
        <taxon>Paenibacillus</taxon>
    </lineage>
</organism>
<accession>A0A172TLN9</accession>
<gene>
    <name evidence="2" type="ORF">SY83_16980</name>
</gene>
<keyword evidence="1" id="KW-0812">Transmembrane</keyword>
<dbReference type="OrthoDB" id="8582979at2"/>
<evidence type="ECO:0000256" key="1">
    <source>
        <dbReference type="SAM" id="Phobius"/>
    </source>
</evidence>
<protein>
    <submittedName>
        <fullName evidence="2">ABC transporter permease</fullName>
    </submittedName>
</protein>
<reference evidence="2 3" key="1">
    <citation type="submission" date="2015-01" db="EMBL/GenBank/DDBJ databases">
        <title>Paenibacillus swuensis/DY6/whole genome sequencing.</title>
        <authorList>
            <person name="Kim M.K."/>
            <person name="Srinivasan S."/>
            <person name="Lee J.-J."/>
        </authorList>
    </citation>
    <scope>NUCLEOTIDE SEQUENCE [LARGE SCALE GENOMIC DNA]</scope>
    <source>
        <strain evidence="2 3">DY6</strain>
    </source>
</reference>
<proteinExistence type="predicted"/>
<dbReference type="PANTHER" id="PTHR36832:SF2">
    <property type="entry name" value="INTEGRAL MEMBRANE PROTEIN"/>
    <property type="match status" value="1"/>
</dbReference>
<feature type="transmembrane region" description="Helical" evidence="1">
    <location>
        <begin position="114"/>
        <end position="131"/>
    </location>
</feature>
<dbReference type="EMBL" id="CP011388">
    <property type="protein sequence ID" value="ANE47693.1"/>
    <property type="molecule type" value="Genomic_DNA"/>
</dbReference>
<feature type="transmembrane region" description="Helical" evidence="1">
    <location>
        <begin position="238"/>
        <end position="256"/>
    </location>
</feature>
<keyword evidence="1" id="KW-0472">Membrane</keyword>
<dbReference type="STRING" id="1178515.SY83_16980"/>
<dbReference type="RefSeq" id="WP_068608643.1">
    <property type="nucleotide sequence ID" value="NZ_CP011388.1"/>
</dbReference>
<dbReference type="Proteomes" id="UP000076927">
    <property type="component" value="Chromosome"/>
</dbReference>
<feature type="transmembrane region" description="Helical" evidence="1">
    <location>
        <begin position="56"/>
        <end position="77"/>
    </location>
</feature>
<dbReference type="AlphaFoldDB" id="A0A172TLN9"/>
<keyword evidence="3" id="KW-1185">Reference proteome</keyword>
<feature type="transmembrane region" description="Helical" evidence="1">
    <location>
        <begin position="21"/>
        <end position="44"/>
    </location>
</feature>